<keyword evidence="2" id="KW-1185">Reference proteome</keyword>
<name>A0A8J8WCP7_CHIOP</name>
<gene>
    <name evidence="1" type="ORF">GWK47_026149</name>
</gene>
<dbReference type="Proteomes" id="UP000770661">
    <property type="component" value="Unassembled WGS sequence"/>
</dbReference>
<evidence type="ECO:0000313" key="1">
    <source>
        <dbReference type="EMBL" id="KAG0698036.1"/>
    </source>
</evidence>
<dbReference type="EMBL" id="JACEEZ010025733">
    <property type="protein sequence ID" value="KAG0698036.1"/>
    <property type="molecule type" value="Genomic_DNA"/>
</dbReference>
<proteinExistence type="predicted"/>
<reference evidence="1" key="1">
    <citation type="submission" date="2020-07" db="EMBL/GenBank/DDBJ databases">
        <title>The High-quality genome of the commercially important snow crab, Chionoecetes opilio.</title>
        <authorList>
            <person name="Jeong J.-H."/>
            <person name="Ryu S."/>
        </authorList>
    </citation>
    <scope>NUCLEOTIDE SEQUENCE</scope>
    <source>
        <strain evidence="1">MADBK_172401_WGS</strain>
        <tissue evidence="1">Digestive gland</tissue>
    </source>
</reference>
<dbReference type="OrthoDB" id="6359872at2759"/>
<protein>
    <submittedName>
        <fullName evidence="1">Uncharacterized protein</fullName>
    </submittedName>
</protein>
<sequence length="117" mass="12970">MRVEDGDRARLFLLEDQLKQLLEALMSVADMNLSRRTLGRLVLEAVQDASGHSEKPVNPGTEDEVPPISLLTRLLSSLSLHTPNSGREESTEWLLHSALRGLAHCAEARERVEVTMG</sequence>
<comment type="caution">
    <text evidence="1">The sequence shown here is derived from an EMBL/GenBank/DDBJ whole genome shotgun (WGS) entry which is preliminary data.</text>
</comment>
<accession>A0A8J8WCP7</accession>
<organism evidence="1 2">
    <name type="scientific">Chionoecetes opilio</name>
    <name type="common">Atlantic snow crab</name>
    <name type="synonym">Cancer opilio</name>
    <dbReference type="NCBI Taxonomy" id="41210"/>
    <lineage>
        <taxon>Eukaryota</taxon>
        <taxon>Metazoa</taxon>
        <taxon>Ecdysozoa</taxon>
        <taxon>Arthropoda</taxon>
        <taxon>Crustacea</taxon>
        <taxon>Multicrustacea</taxon>
        <taxon>Malacostraca</taxon>
        <taxon>Eumalacostraca</taxon>
        <taxon>Eucarida</taxon>
        <taxon>Decapoda</taxon>
        <taxon>Pleocyemata</taxon>
        <taxon>Brachyura</taxon>
        <taxon>Eubrachyura</taxon>
        <taxon>Majoidea</taxon>
        <taxon>Majidae</taxon>
        <taxon>Chionoecetes</taxon>
    </lineage>
</organism>
<evidence type="ECO:0000313" key="2">
    <source>
        <dbReference type="Proteomes" id="UP000770661"/>
    </source>
</evidence>
<dbReference type="AlphaFoldDB" id="A0A8J8WCP7"/>